<dbReference type="SUPFAM" id="SSF140959">
    <property type="entry name" value="Indolic compounds 2,3-dioxygenase-like"/>
    <property type="match status" value="1"/>
</dbReference>
<keyword evidence="1" id="KW-0560">Oxidoreductase</keyword>
<reference evidence="1 2" key="1">
    <citation type="submission" date="2016-05" db="EMBL/GenBank/DDBJ databases">
        <title>Complete genome sequence of Rathayibacter tritici NCPPB 1953.</title>
        <authorList>
            <person name="Park J."/>
            <person name="Lee H.-H."/>
            <person name="Lee S.-W."/>
            <person name="Seo Y.-S."/>
        </authorList>
    </citation>
    <scope>NUCLEOTIDE SEQUENCE [LARGE SCALE GENOMIC DNA]</scope>
    <source>
        <strain evidence="1 2">NCPPB 1953</strain>
    </source>
</reference>
<evidence type="ECO:0000313" key="1">
    <source>
        <dbReference type="EMBL" id="AND15262.1"/>
    </source>
</evidence>
<evidence type="ECO:0000313" key="2">
    <source>
        <dbReference type="Proteomes" id="UP000077071"/>
    </source>
</evidence>
<proteinExistence type="predicted"/>
<dbReference type="PATRIC" id="fig|33888.3.peg.110"/>
<dbReference type="GO" id="GO:0019442">
    <property type="term" value="P:L-tryptophan catabolic process to acetyl-CoA"/>
    <property type="evidence" value="ECO:0007669"/>
    <property type="project" value="TreeGrafter"/>
</dbReference>
<dbReference type="AlphaFoldDB" id="A0A160KPF6"/>
<keyword evidence="1" id="KW-0223">Dioxygenase</keyword>
<accession>A0A160KPF6</accession>
<dbReference type="GO" id="GO:0046872">
    <property type="term" value="F:metal ion binding"/>
    <property type="evidence" value="ECO:0007669"/>
    <property type="project" value="InterPro"/>
</dbReference>
<dbReference type="InterPro" id="IPR004981">
    <property type="entry name" value="Trp_2_3_dOase"/>
</dbReference>
<organism evidence="1 2">
    <name type="scientific">Rathayibacter tritici</name>
    <dbReference type="NCBI Taxonomy" id="33888"/>
    <lineage>
        <taxon>Bacteria</taxon>
        <taxon>Bacillati</taxon>
        <taxon>Actinomycetota</taxon>
        <taxon>Actinomycetes</taxon>
        <taxon>Micrococcales</taxon>
        <taxon>Microbacteriaceae</taxon>
        <taxon>Rathayibacter</taxon>
    </lineage>
</organism>
<dbReference type="KEGG" id="rtn:A6122_0093"/>
<dbReference type="Pfam" id="PF03301">
    <property type="entry name" value="Trp_dioxygenase"/>
    <property type="match status" value="1"/>
</dbReference>
<dbReference type="GO" id="GO:0019441">
    <property type="term" value="P:L-tryptophan catabolic process to kynurenine"/>
    <property type="evidence" value="ECO:0007669"/>
    <property type="project" value="InterPro"/>
</dbReference>
<dbReference type="GO" id="GO:0020037">
    <property type="term" value="F:heme binding"/>
    <property type="evidence" value="ECO:0007669"/>
    <property type="project" value="InterPro"/>
</dbReference>
<dbReference type="PANTHER" id="PTHR10138">
    <property type="entry name" value="TRYPTOPHAN 2,3-DIOXYGENASE"/>
    <property type="match status" value="1"/>
</dbReference>
<dbReference type="STRING" id="33888.A6122_0093"/>
<dbReference type="InterPro" id="IPR037217">
    <property type="entry name" value="Trp/Indoleamine_2_3_dOase-like"/>
</dbReference>
<keyword evidence="2" id="KW-1185">Reference proteome</keyword>
<sequence>MSEIFLDSILDKHDGRYDYPSYASHGLLHLLLERHAHPVQVVRLLVQDIIAHETAEPPRWIIAPPDANLVARRCRIAARTLKELERVSKTGEHVQIDDTSAALIASSVFPVDQWHDEYMFIRILQSYECVFAVLLTEGSRALDALQRADPHEAARSIRAAAATIDSAGRLFTLMATMRREAFSSFRVYTEGASAIQSRRYKQFELLCGRPEPTRLASEAFASVPDVQVQATGDPATLTSAFLNMPDPASGQRRQVVDAMLELEQAHNRWKQTHYSLGVRFVGPSRGSGGTSGVEYLDHVRANRLFWKLELED</sequence>
<protein>
    <submittedName>
        <fullName evidence="1">Tryptophan 2,3-dioxygenase</fullName>
    </submittedName>
</protein>
<dbReference type="EMBL" id="CP015515">
    <property type="protein sequence ID" value="AND15262.1"/>
    <property type="molecule type" value="Genomic_DNA"/>
</dbReference>
<dbReference type="PANTHER" id="PTHR10138:SF0">
    <property type="entry name" value="TRYPTOPHAN 2,3-DIOXYGENASE"/>
    <property type="match status" value="1"/>
</dbReference>
<gene>
    <name evidence="1" type="ORF">A6122_0093</name>
</gene>
<name>A0A160KPF6_9MICO</name>
<dbReference type="Gene3D" id="1.20.58.480">
    <property type="match status" value="1"/>
</dbReference>
<dbReference type="GO" id="GO:0004833">
    <property type="term" value="F:L-tryptophan 2,3-dioxygenase activity"/>
    <property type="evidence" value="ECO:0007669"/>
    <property type="project" value="InterPro"/>
</dbReference>
<dbReference type="Proteomes" id="UP000077071">
    <property type="component" value="Chromosome"/>
</dbReference>